<dbReference type="AlphaFoldDB" id="A0A0D0N9G4"/>
<gene>
    <name evidence="1" type="ORF">TR51_12120</name>
</gene>
<organism evidence="1 2">
    <name type="scientific">Kitasatospora griseola</name>
    <name type="common">Streptomyces griseolosporeus</name>
    <dbReference type="NCBI Taxonomy" id="2064"/>
    <lineage>
        <taxon>Bacteria</taxon>
        <taxon>Bacillati</taxon>
        <taxon>Actinomycetota</taxon>
        <taxon>Actinomycetes</taxon>
        <taxon>Kitasatosporales</taxon>
        <taxon>Streptomycetaceae</taxon>
        <taxon>Kitasatospora</taxon>
    </lineage>
</organism>
<sequence length="85" mass="9429">MTEYRGGVDQVEKECAALAGLPASQRLTELEHLCRRTEKILGLAVLDTASEVYEQGDDAALHRSPYAYGYLRRTLGFGTEHRTDG</sequence>
<dbReference type="OrthoDB" id="3871617at2"/>
<evidence type="ECO:0000313" key="1">
    <source>
        <dbReference type="EMBL" id="KIQ64855.1"/>
    </source>
</evidence>
<evidence type="ECO:0000313" key="2">
    <source>
        <dbReference type="Proteomes" id="UP000032066"/>
    </source>
</evidence>
<dbReference type="RefSeq" id="WP_043910708.1">
    <property type="nucleotide sequence ID" value="NZ_BMRI01000002.1"/>
</dbReference>
<reference evidence="1 2" key="1">
    <citation type="submission" date="2015-02" db="EMBL/GenBank/DDBJ databases">
        <title>Draft genome sequence of Kitasatospora griseola MF730-N6, a bafilomycin, terpentecin and satosporin producer.</title>
        <authorList>
            <person name="Arens J.C."/>
            <person name="Haltli B."/>
            <person name="Kerr R.G."/>
        </authorList>
    </citation>
    <scope>NUCLEOTIDE SEQUENCE [LARGE SCALE GENOMIC DNA]</scope>
    <source>
        <strain evidence="1 2">MF730-N6</strain>
    </source>
</reference>
<proteinExistence type="predicted"/>
<comment type="caution">
    <text evidence="1">The sequence shown here is derived from an EMBL/GenBank/DDBJ whole genome shotgun (WGS) entry which is preliminary data.</text>
</comment>
<dbReference type="PATRIC" id="fig|2064.6.peg.2605"/>
<dbReference type="EMBL" id="JXZB01000002">
    <property type="protein sequence ID" value="KIQ64855.1"/>
    <property type="molecule type" value="Genomic_DNA"/>
</dbReference>
<name>A0A0D0N9G4_KITGR</name>
<dbReference type="Proteomes" id="UP000032066">
    <property type="component" value="Unassembled WGS sequence"/>
</dbReference>
<keyword evidence="2" id="KW-1185">Reference proteome</keyword>
<protein>
    <submittedName>
        <fullName evidence="1">Uncharacterized protein</fullName>
    </submittedName>
</protein>
<accession>A0A0D0N9G4</accession>